<dbReference type="AlphaFoldDB" id="A0A498IVS5"/>
<accession>A0A498IVS5</accession>
<name>A0A498IVS5_MALDO</name>
<dbReference type="InterPro" id="IPR052810">
    <property type="entry name" value="Plant_NAT"/>
</dbReference>
<dbReference type="Proteomes" id="UP000290289">
    <property type="component" value="Chromosome 10"/>
</dbReference>
<evidence type="ECO:0000313" key="1">
    <source>
        <dbReference type="EMBL" id="RXH87459.1"/>
    </source>
</evidence>
<dbReference type="PANTHER" id="PTHR47370">
    <property type="entry name" value="ACYL-COA N-ACYLTRANSFERASES (NAT) SUPERFAMILY PROTEIN"/>
    <property type="match status" value="1"/>
</dbReference>
<dbReference type="PANTHER" id="PTHR47370:SF10">
    <property type="entry name" value="N-ACETYLTRANSFERASE HLS1-RELATED"/>
    <property type="match status" value="1"/>
</dbReference>
<sequence length="219" mass="24818">MTHQVLKKLVESLGVASKSLLVARSSYAITNELKTLLVNILIPNLSPFAGKLLTFLAYEYLIHPGEEGKWRFRKNGAEYSYISTEVDNKTSINLFTKNFNTPSTLVRSVFARCVKSHNQFTAIKLNLQEFKALYPPDSPPLSFSVMTSTRLYKTSSISTHILPYLPGYRGQIPRVGNIGKSFCGHMHNFPNRDLARQEQLRIAVPHWKSLSLAEDLWCI</sequence>
<gene>
    <name evidence="1" type="ORF">DVH24_034359</name>
</gene>
<dbReference type="EMBL" id="RDQH01000336">
    <property type="protein sequence ID" value="RXH87459.1"/>
    <property type="molecule type" value="Genomic_DNA"/>
</dbReference>
<evidence type="ECO:0000313" key="2">
    <source>
        <dbReference type="Proteomes" id="UP000290289"/>
    </source>
</evidence>
<organism evidence="1 2">
    <name type="scientific">Malus domestica</name>
    <name type="common">Apple</name>
    <name type="synonym">Pyrus malus</name>
    <dbReference type="NCBI Taxonomy" id="3750"/>
    <lineage>
        <taxon>Eukaryota</taxon>
        <taxon>Viridiplantae</taxon>
        <taxon>Streptophyta</taxon>
        <taxon>Embryophyta</taxon>
        <taxon>Tracheophyta</taxon>
        <taxon>Spermatophyta</taxon>
        <taxon>Magnoliopsida</taxon>
        <taxon>eudicotyledons</taxon>
        <taxon>Gunneridae</taxon>
        <taxon>Pentapetalae</taxon>
        <taxon>rosids</taxon>
        <taxon>fabids</taxon>
        <taxon>Rosales</taxon>
        <taxon>Rosaceae</taxon>
        <taxon>Amygdaloideae</taxon>
        <taxon>Maleae</taxon>
        <taxon>Malus</taxon>
    </lineage>
</organism>
<keyword evidence="2" id="KW-1185">Reference proteome</keyword>
<proteinExistence type="predicted"/>
<reference evidence="1 2" key="1">
    <citation type="submission" date="2018-10" db="EMBL/GenBank/DDBJ databases">
        <title>A high-quality apple genome assembly.</title>
        <authorList>
            <person name="Hu J."/>
        </authorList>
    </citation>
    <scope>NUCLEOTIDE SEQUENCE [LARGE SCALE GENOMIC DNA]</scope>
    <source>
        <strain evidence="2">cv. HFTH1</strain>
        <tissue evidence="1">Young leaf</tissue>
    </source>
</reference>
<protein>
    <submittedName>
        <fullName evidence="1">Uncharacterized protein</fullName>
    </submittedName>
</protein>
<comment type="caution">
    <text evidence="1">The sequence shown here is derived from an EMBL/GenBank/DDBJ whole genome shotgun (WGS) entry which is preliminary data.</text>
</comment>